<dbReference type="InterPro" id="IPR036259">
    <property type="entry name" value="MFS_trans_sf"/>
</dbReference>
<sequence>MLGSQRKWWTLVAVCLGTFMLLLDVTIVIVALPDIRTDLGARVSDVQWVVDAYALSLAALLLTAGSLADLLGRRRVYVAGLAIFTAASVLCGLAQSPLMLILCRAVQGIGGAVMFSTALALIAQTFHGRERGTAFGIWGAVTGISTALGPVLGGVLTTGLSWHWIFLVNLPVGIAAIVITLRVVEESRSGHARRVDVPGVAVFTAGLLSLVYGLIRASDHGWTDGVVVGCLVVGAVLLAAFPLVERAVPHPMLDLTLFRKPTFVGGLIAAFGMNGSLFAIMLYLVLYLQDQLGYTPLETGVRIMLITGATLLTAIPAGRLADRYPRLLIAPGLVLVGSGLLLMRGLDAESGWTHLLPGFIVAGLGSGLVNPTLASTAVGVVQPRFAGMASGINTTARQVGIAASVAALGSILAAHQRAGGSFVSGLDELLLIVAVVAFVAAACAAVLIRPRDLVGHGE</sequence>
<evidence type="ECO:0000256" key="4">
    <source>
        <dbReference type="ARBA" id="ARBA00022692"/>
    </source>
</evidence>
<evidence type="ECO:0000256" key="6">
    <source>
        <dbReference type="ARBA" id="ARBA00023136"/>
    </source>
</evidence>
<reference evidence="9" key="1">
    <citation type="submission" date="2022-10" db="EMBL/GenBank/DDBJ databases">
        <title>The WGS of Solirubrobacter phytolaccae KCTC 29190.</title>
        <authorList>
            <person name="Jiang Z."/>
        </authorList>
    </citation>
    <scope>NUCLEOTIDE SEQUENCE</scope>
    <source>
        <strain evidence="9">KCTC 29190</strain>
    </source>
</reference>
<feature type="transmembrane region" description="Helical" evidence="7">
    <location>
        <begin position="300"/>
        <end position="320"/>
    </location>
</feature>
<keyword evidence="5 7" id="KW-1133">Transmembrane helix</keyword>
<dbReference type="CDD" id="cd17321">
    <property type="entry name" value="MFS_MMR_MDR_like"/>
    <property type="match status" value="1"/>
</dbReference>
<evidence type="ECO:0000259" key="8">
    <source>
        <dbReference type="PROSITE" id="PS50850"/>
    </source>
</evidence>
<feature type="transmembrane region" description="Helical" evidence="7">
    <location>
        <begin position="135"/>
        <end position="156"/>
    </location>
</feature>
<accession>A0A9X3SAQ5</accession>
<feature type="transmembrane region" description="Helical" evidence="7">
    <location>
        <begin position="78"/>
        <end position="99"/>
    </location>
</feature>
<feature type="transmembrane region" description="Helical" evidence="7">
    <location>
        <begin position="221"/>
        <end position="244"/>
    </location>
</feature>
<dbReference type="Gene3D" id="1.20.1250.20">
    <property type="entry name" value="MFS general substrate transporter like domains"/>
    <property type="match status" value="1"/>
</dbReference>
<comment type="subcellular location">
    <subcellularLocation>
        <location evidence="1">Cell membrane</location>
        <topology evidence="1">Multi-pass membrane protein</topology>
    </subcellularLocation>
</comment>
<dbReference type="PANTHER" id="PTHR42718:SF49">
    <property type="entry name" value="EXPORT PROTEIN"/>
    <property type="match status" value="1"/>
</dbReference>
<dbReference type="GO" id="GO:0005886">
    <property type="term" value="C:plasma membrane"/>
    <property type="evidence" value="ECO:0007669"/>
    <property type="project" value="UniProtKB-SubCell"/>
</dbReference>
<gene>
    <name evidence="9" type="ORF">OJ997_09435</name>
</gene>
<evidence type="ECO:0000256" key="5">
    <source>
        <dbReference type="ARBA" id="ARBA00022989"/>
    </source>
</evidence>
<evidence type="ECO:0000256" key="1">
    <source>
        <dbReference type="ARBA" id="ARBA00004651"/>
    </source>
</evidence>
<dbReference type="InterPro" id="IPR004638">
    <property type="entry name" value="EmrB-like"/>
</dbReference>
<evidence type="ECO:0000256" key="2">
    <source>
        <dbReference type="ARBA" id="ARBA00022448"/>
    </source>
</evidence>
<dbReference type="GO" id="GO:0022857">
    <property type="term" value="F:transmembrane transporter activity"/>
    <property type="evidence" value="ECO:0007669"/>
    <property type="project" value="InterPro"/>
</dbReference>
<feature type="transmembrane region" description="Helical" evidence="7">
    <location>
        <begin position="195"/>
        <end position="215"/>
    </location>
</feature>
<evidence type="ECO:0000313" key="9">
    <source>
        <dbReference type="EMBL" id="MDA0180515.1"/>
    </source>
</evidence>
<feature type="domain" description="Major facilitator superfamily (MFS) profile" evidence="8">
    <location>
        <begin position="10"/>
        <end position="452"/>
    </location>
</feature>
<proteinExistence type="predicted"/>
<keyword evidence="6 7" id="KW-0472">Membrane</keyword>
<feature type="transmembrane region" description="Helical" evidence="7">
    <location>
        <begin position="264"/>
        <end position="288"/>
    </location>
</feature>
<dbReference type="Proteomes" id="UP001147653">
    <property type="component" value="Unassembled WGS sequence"/>
</dbReference>
<dbReference type="InterPro" id="IPR011701">
    <property type="entry name" value="MFS"/>
</dbReference>
<feature type="transmembrane region" description="Helical" evidence="7">
    <location>
        <begin position="429"/>
        <end position="448"/>
    </location>
</feature>
<evidence type="ECO:0000256" key="7">
    <source>
        <dbReference type="SAM" id="Phobius"/>
    </source>
</evidence>
<feature type="transmembrane region" description="Helical" evidence="7">
    <location>
        <begin position="399"/>
        <end position="417"/>
    </location>
</feature>
<keyword evidence="3" id="KW-1003">Cell membrane</keyword>
<dbReference type="PROSITE" id="PS50850">
    <property type="entry name" value="MFS"/>
    <property type="match status" value="1"/>
</dbReference>
<feature type="transmembrane region" description="Helical" evidence="7">
    <location>
        <begin position="327"/>
        <end position="346"/>
    </location>
</feature>
<comment type="caution">
    <text evidence="9">The sequence shown here is derived from an EMBL/GenBank/DDBJ whole genome shotgun (WGS) entry which is preliminary data.</text>
</comment>
<dbReference type="InterPro" id="IPR020846">
    <property type="entry name" value="MFS_dom"/>
</dbReference>
<feature type="transmembrane region" description="Helical" evidence="7">
    <location>
        <begin position="358"/>
        <end position="378"/>
    </location>
</feature>
<dbReference type="NCBIfam" id="TIGR00711">
    <property type="entry name" value="efflux_EmrB"/>
    <property type="match status" value="1"/>
</dbReference>
<feature type="transmembrane region" description="Helical" evidence="7">
    <location>
        <begin position="9"/>
        <end position="32"/>
    </location>
</feature>
<dbReference type="Gene3D" id="1.20.1720.10">
    <property type="entry name" value="Multidrug resistance protein D"/>
    <property type="match status" value="1"/>
</dbReference>
<dbReference type="PRINTS" id="PR01036">
    <property type="entry name" value="TCRTETB"/>
</dbReference>
<organism evidence="9 10">
    <name type="scientific">Solirubrobacter phytolaccae</name>
    <dbReference type="NCBI Taxonomy" id="1404360"/>
    <lineage>
        <taxon>Bacteria</taxon>
        <taxon>Bacillati</taxon>
        <taxon>Actinomycetota</taxon>
        <taxon>Thermoleophilia</taxon>
        <taxon>Solirubrobacterales</taxon>
        <taxon>Solirubrobacteraceae</taxon>
        <taxon>Solirubrobacter</taxon>
    </lineage>
</organism>
<dbReference type="PANTHER" id="PTHR42718">
    <property type="entry name" value="MAJOR FACILITATOR SUPERFAMILY MULTIDRUG TRANSPORTER MFSC"/>
    <property type="match status" value="1"/>
</dbReference>
<protein>
    <submittedName>
        <fullName evidence="9">MFS transporter</fullName>
    </submittedName>
</protein>
<keyword evidence="10" id="KW-1185">Reference proteome</keyword>
<evidence type="ECO:0000313" key="10">
    <source>
        <dbReference type="Proteomes" id="UP001147653"/>
    </source>
</evidence>
<dbReference type="RefSeq" id="WP_270024828.1">
    <property type="nucleotide sequence ID" value="NZ_JAPDDP010000013.1"/>
</dbReference>
<keyword evidence="4 7" id="KW-0812">Transmembrane</keyword>
<dbReference type="AlphaFoldDB" id="A0A9X3SAQ5"/>
<dbReference type="EMBL" id="JAPDDP010000013">
    <property type="protein sequence ID" value="MDA0180515.1"/>
    <property type="molecule type" value="Genomic_DNA"/>
</dbReference>
<feature type="transmembrane region" description="Helical" evidence="7">
    <location>
        <begin position="105"/>
        <end position="123"/>
    </location>
</feature>
<dbReference type="Pfam" id="PF07690">
    <property type="entry name" value="MFS_1"/>
    <property type="match status" value="1"/>
</dbReference>
<dbReference type="SUPFAM" id="SSF103473">
    <property type="entry name" value="MFS general substrate transporter"/>
    <property type="match status" value="1"/>
</dbReference>
<feature type="transmembrane region" description="Helical" evidence="7">
    <location>
        <begin position="162"/>
        <end position="183"/>
    </location>
</feature>
<name>A0A9X3SAQ5_9ACTN</name>
<evidence type="ECO:0000256" key="3">
    <source>
        <dbReference type="ARBA" id="ARBA00022475"/>
    </source>
</evidence>
<feature type="transmembrane region" description="Helical" evidence="7">
    <location>
        <begin position="52"/>
        <end position="71"/>
    </location>
</feature>
<keyword evidence="2" id="KW-0813">Transport</keyword>